<dbReference type="Proteomes" id="UP000011115">
    <property type="component" value="Unassembled WGS sequence"/>
</dbReference>
<feature type="compositionally biased region" description="Basic and acidic residues" evidence="1">
    <location>
        <begin position="13"/>
        <end position="67"/>
    </location>
</feature>
<proteinExistence type="predicted"/>
<dbReference type="EnsemblPlants" id="PGSC0003DMT400056427">
    <property type="protein sequence ID" value="PGSC0003DMT400056427"/>
    <property type="gene ID" value="PGSC0003DMG400021923"/>
</dbReference>
<feature type="compositionally biased region" description="Polar residues" evidence="1">
    <location>
        <begin position="96"/>
        <end position="105"/>
    </location>
</feature>
<name>M1BZF1_SOLTU</name>
<keyword evidence="3" id="KW-1185">Reference proteome</keyword>
<evidence type="ECO:0008006" key="4">
    <source>
        <dbReference type="Google" id="ProtNLM"/>
    </source>
</evidence>
<organism evidence="2 3">
    <name type="scientific">Solanum tuberosum</name>
    <name type="common">Potato</name>
    <dbReference type="NCBI Taxonomy" id="4113"/>
    <lineage>
        <taxon>Eukaryota</taxon>
        <taxon>Viridiplantae</taxon>
        <taxon>Streptophyta</taxon>
        <taxon>Embryophyta</taxon>
        <taxon>Tracheophyta</taxon>
        <taxon>Spermatophyta</taxon>
        <taxon>Magnoliopsida</taxon>
        <taxon>eudicotyledons</taxon>
        <taxon>Gunneridae</taxon>
        <taxon>Pentapetalae</taxon>
        <taxon>asterids</taxon>
        <taxon>lamiids</taxon>
        <taxon>Solanales</taxon>
        <taxon>Solanaceae</taxon>
        <taxon>Solanoideae</taxon>
        <taxon>Solaneae</taxon>
        <taxon>Solanum</taxon>
    </lineage>
</organism>
<dbReference type="AlphaFoldDB" id="M1BZF1"/>
<dbReference type="HOGENOM" id="CLU_2101234_0_0_1"/>
<reference evidence="3" key="1">
    <citation type="journal article" date="2011" name="Nature">
        <title>Genome sequence and analysis of the tuber crop potato.</title>
        <authorList>
            <consortium name="The Potato Genome Sequencing Consortium"/>
        </authorList>
    </citation>
    <scope>NUCLEOTIDE SEQUENCE [LARGE SCALE GENOMIC DNA]</scope>
    <source>
        <strain evidence="3">cv. DM1-3 516 R44</strain>
    </source>
</reference>
<accession>M1BZF1</accession>
<dbReference type="InParanoid" id="M1BZF1"/>
<reference evidence="2" key="2">
    <citation type="submission" date="2015-06" db="UniProtKB">
        <authorList>
            <consortium name="EnsemblPlants"/>
        </authorList>
    </citation>
    <scope>IDENTIFICATION</scope>
    <source>
        <strain evidence="2">DM1-3 516 R44</strain>
    </source>
</reference>
<protein>
    <recommendedName>
        <fullName evidence="4">Integrase core domain containing protein</fullName>
    </recommendedName>
</protein>
<dbReference type="Gramene" id="PGSC0003DMT400056427">
    <property type="protein sequence ID" value="PGSC0003DMT400056427"/>
    <property type="gene ID" value="PGSC0003DMG400021923"/>
</dbReference>
<dbReference type="PaxDb" id="4113-PGSC0003DMT400056427"/>
<evidence type="ECO:0000313" key="2">
    <source>
        <dbReference type="EnsemblPlants" id="PGSC0003DMT400056427"/>
    </source>
</evidence>
<sequence>MVNVWKVFGKREISEKKPSRRIAEETKSCWENHATPRDKSKNFKINERRLKLPKKGRQEPPPGDKGKAMRNFLVNTRVETPGGFGSTVPSKVTPGTDAQVQTDAPSTDAHTDEATT</sequence>
<feature type="region of interest" description="Disordered" evidence="1">
    <location>
        <begin position="13"/>
        <end position="116"/>
    </location>
</feature>
<evidence type="ECO:0000313" key="3">
    <source>
        <dbReference type="Proteomes" id="UP000011115"/>
    </source>
</evidence>
<evidence type="ECO:0000256" key="1">
    <source>
        <dbReference type="SAM" id="MobiDB-lite"/>
    </source>
</evidence>